<keyword evidence="1" id="KW-0732">Signal</keyword>
<gene>
    <name evidence="5" type="ORF">TRAPUB_12421</name>
</gene>
<keyword evidence="2" id="KW-0456">Lyase</keyword>
<dbReference type="SUPFAM" id="SSF48230">
    <property type="entry name" value="Chondroitin AC/alginate lyase"/>
    <property type="match status" value="1"/>
</dbReference>
<reference evidence="5 6" key="1">
    <citation type="submission" date="2016-10" db="EMBL/GenBank/DDBJ databases">
        <title>Genome sequence of the basidiomycete white-rot fungus Trametes pubescens.</title>
        <authorList>
            <person name="Makela M.R."/>
            <person name="Granchi Z."/>
            <person name="Peng M."/>
            <person name="De Vries R.P."/>
            <person name="Grigoriev I."/>
            <person name="Riley R."/>
            <person name="Hilden K."/>
        </authorList>
    </citation>
    <scope>NUCLEOTIDE SEQUENCE [LARGE SCALE GENOMIC DNA]</scope>
    <source>
        <strain evidence="5 6">FBCC735</strain>
    </source>
</reference>
<dbReference type="Pfam" id="PF05426">
    <property type="entry name" value="Alginate_lyase"/>
    <property type="match status" value="1"/>
</dbReference>
<keyword evidence="6" id="KW-1185">Reference proteome</keyword>
<evidence type="ECO:0000259" key="4">
    <source>
        <dbReference type="Pfam" id="PF05426"/>
    </source>
</evidence>
<feature type="region of interest" description="Disordered" evidence="3">
    <location>
        <begin position="143"/>
        <end position="181"/>
    </location>
</feature>
<evidence type="ECO:0000256" key="1">
    <source>
        <dbReference type="ARBA" id="ARBA00022729"/>
    </source>
</evidence>
<name>A0A1M2VU57_TRAPU</name>
<feature type="region of interest" description="Disordered" evidence="3">
    <location>
        <begin position="202"/>
        <end position="253"/>
    </location>
</feature>
<dbReference type="EMBL" id="MNAD01000692">
    <property type="protein sequence ID" value="OJT11050.1"/>
    <property type="molecule type" value="Genomic_DNA"/>
</dbReference>
<dbReference type="GO" id="GO:0016829">
    <property type="term" value="F:lyase activity"/>
    <property type="evidence" value="ECO:0007669"/>
    <property type="project" value="UniProtKB-KW"/>
</dbReference>
<dbReference type="Proteomes" id="UP000184267">
    <property type="component" value="Unassembled WGS sequence"/>
</dbReference>
<dbReference type="InterPro" id="IPR008929">
    <property type="entry name" value="Chondroitin_lyas"/>
</dbReference>
<protein>
    <recommendedName>
        <fullName evidence="4">Alginate lyase domain-containing protein</fullName>
    </recommendedName>
</protein>
<proteinExistence type="predicted"/>
<evidence type="ECO:0000256" key="3">
    <source>
        <dbReference type="SAM" id="MobiDB-lite"/>
    </source>
</evidence>
<feature type="compositionally biased region" description="Polar residues" evidence="3">
    <location>
        <begin position="215"/>
        <end position="225"/>
    </location>
</feature>
<dbReference type="OMA" id="PFECPAV"/>
<accession>A0A1M2VU57</accession>
<evidence type="ECO:0000313" key="5">
    <source>
        <dbReference type="EMBL" id="OJT11050.1"/>
    </source>
</evidence>
<dbReference type="InterPro" id="IPR008397">
    <property type="entry name" value="Alginate_lyase_dom"/>
</dbReference>
<dbReference type="OrthoDB" id="63533at2759"/>
<dbReference type="STRING" id="154538.A0A1M2VU57"/>
<evidence type="ECO:0000313" key="6">
    <source>
        <dbReference type="Proteomes" id="UP000184267"/>
    </source>
</evidence>
<feature type="compositionally biased region" description="Polar residues" evidence="3">
    <location>
        <begin position="240"/>
        <end position="253"/>
    </location>
</feature>
<organism evidence="5 6">
    <name type="scientific">Trametes pubescens</name>
    <name type="common">White-rot fungus</name>
    <dbReference type="NCBI Taxonomy" id="154538"/>
    <lineage>
        <taxon>Eukaryota</taxon>
        <taxon>Fungi</taxon>
        <taxon>Dikarya</taxon>
        <taxon>Basidiomycota</taxon>
        <taxon>Agaricomycotina</taxon>
        <taxon>Agaricomycetes</taxon>
        <taxon>Polyporales</taxon>
        <taxon>Polyporaceae</taxon>
        <taxon>Trametes</taxon>
    </lineage>
</organism>
<evidence type="ECO:0000256" key="2">
    <source>
        <dbReference type="ARBA" id="ARBA00023239"/>
    </source>
</evidence>
<feature type="region of interest" description="Disordered" evidence="3">
    <location>
        <begin position="91"/>
        <end position="123"/>
    </location>
</feature>
<feature type="domain" description="Alginate lyase" evidence="4">
    <location>
        <begin position="229"/>
        <end position="502"/>
    </location>
</feature>
<dbReference type="Gene3D" id="1.50.10.100">
    <property type="entry name" value="Chondroitin AC/alginate lyase"/>
    <property type="match status" value="2"/>
</dbReference>
<feature type="compositionally biased region" description="Basic residues" evidence="3">
    <location>
        <begin position="145"/>
        <end position="160"/>
    </location>
</feature>
<feature type="compositionally biased region" description="Low complexity" evidence="3">
    <location>
        <begin position="226"/>
        <end position="239"/>
    </location>
</feature>
<dbReference type="GO" id="GO:0042597">
    <property type="term" value="C:periplasmic space"/>
    <property type="evidence" value="ECO:0007669"/>
    <property type="project" value="InterPro"/>
</dbReference>
<dbReference type="AlphaFoldDB" id="A0A1M2VU57"/>
<sequence length="659" mass="70738">MPTYPPTSSDPNDWVSVNYVLQQASAGNTGAAKQSIVNKAGTTAKDGPWNIVTNNNIVPPSGNVHDYLSWAPYHWPDCNWCSKGTNHLGGPNQGGNGTSLDGDDDSGNVGNDPYENGGDDSDSALELSALNNIALLRRDFSGHGVSHRPAHRRMMRRKRDHPPQEPPTFAPVRRQDSETPSATVNVLGDLSLPTDGSFPIPTLPPNPNGLPTGTATKSSVKTLNGTPAPAQAAAKTQQTSKCTPSPTKSLAPSATWTTCPYEVRDGKVNPDVRTIPDSPAVVAMTQSVLYNGVAYGIQKTRVYSQNVAKFIDAWFLTPATAMNPNMNYGQQVRGPGKDHQIGTYTGVLDFRGLVKVVNAIQILKVAASPDWTAARDKAMTAWMKSYVSWLENSSLGKQVASKANNHYTFYVNQLAAAKMYVGDTKGAQAALKSYFTDQYLDQVAASGEQPFEAVRTRPYHYRCFNLEAMITNAKLGDQLGMNFWTAKSKYGATIQTALDYVMGIDPDDEDISDVFPHVAAVAAAYGDPKGKYAAFLKKQESDFASQPFWFYDQSSALPNSPAGATPAGAKVKHRRAARDLLAGGAANATRGLAADFAGAAQGTMGHVLDEASSGSIPFECPAVFQEAKETELEDGLFVTCDMLRPFYEILPPAVDPGAL</sequence>
<comment type="caution">
    <text evidence="5">The sequence shown here is derived from an EMBL/GenBank/DDBJ whole genome shotgun (WGS) entry which is preliminary data.</text>
</comment>